<accession>D8RF47</accession>
<dbReference type="STRING" id="88036.D8RF47"/>
<dbReference type="EMBL" id="GL377613">
    <property type="protein sequence ID" value="EFJ17591.1"/>
    <property type="molecule type" value="Genomic_DNA"/>
</dbReference>
<dbReference type="Proteomes" id="UP000001514">
    <property type="component" value="Unassembled WGS sequence"/>
</dbReference>
<gene>
    <name evidence="8" type="ORF">SELMODRAFT_58748</name>
    <name evidence="9" type="ORF">SELMODRAFT_68710</name>
</gene>
<dbReference type="InParanoid" id="D8RF47"/>
<keyword evidence="6 7" id="KW-0472">Membrane</keyword>
<evidence type="ECO:0000256" key="4">
    <source>
        <dbReference type="ARBA" id="ARBA00022780"/>
    </source>
</evidence>
<comment type="caution">
    <text evidence="7">Lacks conserved residue(s) required for the propagation of feature annotation.</text>
</comment>
<feature type="transmembrane region" description="Helical" evidence="7">
    <location>
        <begin position="67"/>
        <end position="83"/>
    </location>
</feature>
<dbReference type="GO" id="GO:0045037">
    <property type="term" value="P:protein import into chloroplast stroma"/>
    <property type="evidence" value="ECO:0000318"/>
    <property type="project" value="GO_Central"/>
</dbReference>
<evidence type="ECO:0000313" key="9">
    <source>
        <dbReference type="EMBL" id="EFJ29054.1"/>
    </source>
</evidence>
<proteinExistence type="inferred from homology"/>
<dbReference type="HOGENOM" id="CLU_094758_0_0_1"/>
<dbReference type="Pfam" id="PF16166">
    <property type="entry name" value="TIC20"/>
    <property type="match status" value="1"/>
</dbReference>
<evidence type="ECO:0000256" key="1">
    <source>
        <dbReference type="ARBA" id="ARBA00004478"/>
    </source>
</evidence>
<dbReference type="OrthoDB" id="414558at2759"/>
<dbReference type="PANTHER" id="PTHR33510:SF5">
    <property type="entry name" value="PROTEIN TIC 20-II, CHLOROPLASTIC"/>
    <property type="match status" value="1"/>
</dbReference>
<dbReference type="Gramene" id="EFJ17591">
    <property type="protein sequence ID" value="EFJ17591"/>
    <property type="gene ID" value="SELMODRAFT_58748"/>
</dbReference>
<evidence type="ECO:0000256" key="7">
    <source>
        <dbReference type="RuleBase" id="RU367003"/>
    </source>
</evidence>
<feature type="transmembrane region" description="Helical" evidence="7">
    <location>
        <begin position="125"/>
        <end position="148"/>
    </location>
</feature>
<sequence length="169" mass="18870">PRSRRSLTVVEARGGGSVDAVDRLVAAVSYLLPLFDGIQYGRYLFMQFPVLEQALEPLFPLLRAYKSFPYASFVAFFVLYLTVVRNQSFSRYVRFNAMQAVVLDVLTIVPNLVERTFGPARGLGYSLLVSFYNTVFLFLVACFAYGVISCVLGRTPRLPFVADAADAQI</sequence>
<evidence type="ECO:0000313" key="10">
    <source>
        <dbReference type="Proteomes" id="UP000001514"/>
    </source>
</evidence>
<organism evidence="10">
    <name type="scientific">Selaginella moellendorffii</name>
    <name type="common">Spikemoss</name>
    <dbReference type="NCBI Taxonomy" id="88036"/>
    <lineage>
        <taxon>Eukaryota</taxon>
        <taxon>Viridiplantae</taxon>
        <taxon>Streptophyta</taxon>
        <taxon>Embryophyta</taxon>
        <taxon>Tracheophyta</taxon>
        <taxon>Lycopodiopsida</taxon>
        <taxon>Selaginellales</taxon>
        <taxon>Selaginellaceae</taxon>
        <taxon>Selaginella</taxon>
    </lineage>
</organism>
<keyword evidence="5 7" id="KW-1133">Transmembrane helix</keyword>
<reference evidence="9 10" key="1">
    <citation type="journal article" date="2011" name="Science">
        <title>The Selaginella genome identifies genetic changes associated with the evolution of vascular plants.</title>
        <authorList>
            <person name="Banks J.A."/>
            <person name="Nishiyama T."/>
            <person name="Hasebe M."/>
            <person name="Bowman J.L."/>
            <person name="Gribskov M."/>
            <person name="dePamphilis C."/>
            <person name="Albert V.A."/>
            <person name="Aono N."/>
            <person name="Aoyama T."/>
            <person name="Ambrose B.A."/>
            <person name="Ashton N.W."/>
            <person name="Axtell M.J."/>
            <person name="Barker E."/>
            <person name="Barker M.S."/>
            <person name="Bennetzen J.L."/>
            <person name="Bonawitz N.D."/>
            <person name="Chapple C."/>
            <person name="Cheng C."/>
            <person name="Correa L.G."/>
            <person name="Dacre M."/>
            <person name="DeBarry J."/>
            <person name="Dreyer I."/>
            <person name="Elias M."/>
            <person name="Engstrom E.M."/>
            <person name="Estelle M."/>
            <person name="Feng L."/>
            <person name="Finet C."/>
            <person name="Floyd S.K."/>
            <person name="Frommer W.B."/>
            <person name="Fujita T."/>
            <person name="Gramzow L."/>
            <person name="Gutensohn M."/>
            <person name="Harholt J."/>
            <person name="Hattori M."/>
            <person name="Heyl A."/>
            <person name="Hirai T."/>
            <person name="Hiwatashi Y."/>
            <person name="Ishikawa M."/>
            <person name="Iwata M."/>
            <person name="Karol K.G."/>
            <person name="Koehler B."/>
            <person name="Kolukisaoglu U."/>
            <person name="Kubo M."/>
            <person name="Kurata T."/>
            <person name="Lalonde S."/>
            <person name="Li K."/>
            <person name="Li Y."/>
            <person name="Litt A."/>
            <person name="Lyons E."/>
            <person name="Manning G."/>
            <person name="Maruyama T."/>
            <person name="Michael T.P."/>
            <person name="Mikami K."/>
            <person name="Miyazaki S."/>
            <person name="Morinaga S."/>
            <person name="Murata T."/>
            <person name="Mueller-Roeber B."/>
            <person name="Nelson D.R."/>
            <person name="Obara M."/>
            <person name="Oguri Y."/>
            <person name="Olmstead R.G."/>
            <person name="Onodera N."/>
            <person name="Petersen B.L."/>
            <person name="Pils B."/>
            <person name="Prigge M."/>
            <person name="Rensing S.A."/>
            <person name="Riano-Pachon D.M."/>
            <person name="Roberts A.W."/>
            <person name="Sato Y."/>
            <person name="Scheller H.V."/>
            <person name="Schulz B."/>
            <person name="Schulz C."/>
            <person name="Shakirov E.V."/>
            <person name="Shibagaki N."/>
            <person name="Shinohara N."/>
            <person name="Shippen D.E."/>
            <person name="Soerensen I."/>
            <person name="Sotooka R."/>
            <person name="Sugimoto N."/>
            <person name="Sugita M."/>
            <person name="Sumikawa N."/>
            <person name="Tanurdzic M."/>
            <person name="Theissen G."/>
            <person name="Ulvskov P."/>
            <person name="Wakazuki S."/>
            <person name="Weng J.K."/>
            <person name="Willats W.W."/>
            <person name="Wipf D."/>
            <person name="Wolf P.G."/>
            <person name="Yang L."/>
            <person name="Zimmer A.D."/>
            <person name="Zhu Q."/>
            <person name="Mitros T."/>
            <person name="Hellsten U."/>
            <person name="Loque D."/>
            <person name="Otillar R."/>
            <person name="Salamov A."/>
            <person name="Schmutz J."/>
            <person name="Shapiro H."/>
            <person name="Lindquist E."/>
            <person name="Lucas S."/>
            <person name="Rokhsar D."/>
            <person name="Grigoriev I.V."/>
        </authorList>
    </citation>
    <scope>NUCLEOTIDE SEQUENCE [LARGE SCALE GENOMIC DNA]</scope>
</reference>
<comment type="subcellular location">
    <subcellularLocation>
        <location evidence="1">Plastid</location>
        <location evidence="1">Chloroplast inner membrane</location>
        <topology evidence="1">Multi-pass membrane protein</topology>
    </subcellularLocation>
    <subcellularLocation>
        <location evidence="7">Plastid</location>
        <location evidence="7">Chloroplast membrane</location>
        <topology evidence="7">Multi-pass membrane protein</topology>
    </subcellularLocation>
</comment>
<evidence type="ECO:0000256" key="3">
    <source>
        <dbReference type="ARBA" id="ARBA00022692"/>
    </source>
</evidence>
<dbReference type="InterPro" id="IPR005691">
    <property type="entry name" value="Tic20"/>
</dbReference>
<keyword evidence="7" id="KW-0150">Chloroplast</keyword>
<dbReference type="KEGG" id="smo:SELMODRAFT_58748"/>
<evidence type="ECO:0000256" key="6">
    <source>
        <dbReference type="ARBA" id="ARBA00023136"/>
    </source>
</evidence>
<keyword evidence="3 7" id="KW-0812">Transmembrane</keyword>
<evidence type="ECO:0000256" key="2">
    <source>
        <dbReference type="ARBA" id="ARBA00009596"/>
    </source>
</evidence>
<dbReference type="PANTHER" id="PTHR33510">
    <property type="entry name" value="PROTEIN TIC 20-II, CHLOROPLASTIC"/>
    <property type="match status" value="1"/>
</dbReference>
<keyword evidence="4" id="KW-1001">Plastid inner membrane</keyword>
<feature type="non-terminal residue" evidence="9">
    <location>
        <position position="169"/>
    </location>
</feature>
<evidence type="ECO:0000256" key="5">
    <source>
        <dbReference type="ARBA" id="ARBA00022989"/>
    </source>
</evidence>
<comment type="similarity">
    <text evidence="2 7">Belongs to the Tic20 family.</text>
</comment>
<dbReference type="eggNOG" id="ENOG502QUSD">
    <property type="taxonomic scope" value="Eukaryota"/>
</dbReference>
<comment type="function">
    <text evidence="7">Involved in protein precursor import into chloroplasts.</text>
</comment>
<dbReference type="Gramene" id="EFJ29054">
    <property type="protein sequence ID" value="EFJ29054"/>
    <property type="gene ID" value="SELMODRAFT_68710"/>
</dbReference>
<evidence type="ECO:0000313" key="8">
    <source>
        <dbReference type="EMBL" id="EFJ17591.1"/>
    </source>
</evidence>
<name>D8RF47_SELML</name>
<feature type="non-terminal residue" evidence="9">
    <location>
        <position position="1"/>
    </location>
</feature>
<dbReference type="EMBL" id="GL377578">
    <property type="protein sequence ID" value="EFJ29054.1"/>
    <property type="molecule type" value="Genomic_DNA"/>
</dbReference>
<dbReference type="GO" id="GO:0008320">
    <property type="term" value="F:protein transmembrane transporter activity"/>
    <property type="evidence" value="ECO:0000318"/>
    <property type="project" value="GO_Central"/>
</dbReference>
<keyword evidence="7" id="KW-0934">Plastid</keyword>
<dbReference type="GO" id="GO:0009706">
    <property type="term" value="C:chloroplast inner membrane"/>
    <property type="evidence" value="ECO:0000318"/>
    <property type="project" value="GO_Central"/>
</dbReference>
<dbReference type="AlphaFoldDB" id="D8RF47"/>
<protein>
    <recommendedName>
        <fullName evidence="7">Protein TIC 20</fullName>
    </recommendedName>
</protein>
<keyword evidence="10" id="KW-1185">Reference proteome</keyword>
<dbReference type="KEGG" id="smo:SELMODRAFT_68710"/>
<dbReference type="OMA" id="KLMVWGH"/>
<dbReference type="FunCoup" id="D8RF47">
    <property type="interactions" value="1352"/>
</dbReference>